<keyword evidence="2" id="KW-1185">Reference proteome</keyword>
<evidence type="ECO:0000313" key="2">
    <source>
        <dbReference type="Proteomes" id="UP000298170"/>
    </source>
</evidence>
<proteinExistence type="predicted"/>
<dbReference type="RefSeq" id="WP_134515851.1">
    <property type="nucleotide sequence ID" value="NZ_SOHJ01000012.1"/>
</dbReference>
<dbReference type="EMBL" id="SOHJ01000012">
    <property type="protein sequence ID" value="TFD58130.1"/>
    <property type="molecule type" value="Genomic_DNA"/>
</dbReference>
<comment type="caution">
    <text evidence="1">The sequence shown here is derived from an EMBL/GenBank/DDBJ whole genome shotgun (WGS) entry which is preliminary data.</text>
</comment>
<evidence type="ECO:0008006" key="3">
    <source>
        <dbReference type="Google" id="ProtNLM"/>
    </source>
</evidence>
<evidence type="ECO:0000313" key="1">
    <source>
        <dbReference type="EMBL" id="TFD58130.1"/>
    </source>
</evidence>
<dbReference type="Proteomes" id="UP000298170">
    <property type="component" value="Unassembled WGS sequence"/>
</dbReference>
<gene>
    <name evidence="1" type="ORF">E3T39_12550</name>
</gene>
<protein>
    <recommendedName>
        <fullName evidence="3">ESX secretion-associated protein EspG</fullName>
    </recommendedName>
</protein>
<reference evidence="1 2" key="1">
    <citation type="submission" date="2019-03" db="EMBL/GenBank/DDBJ databases">
        <title>Genomics of glacier-inhabiting Cryobacterium strains.</title>
        <authorList>
            <person name="Liu Q."/>
            <person name="Xin Y.-H."/>
        </authorList>
    </citation>
    <scope>NUCLEOTIDE SEQUENCE [LARGE SCALE GENOMIC DNA]</scope>
    <source>
        <strain evidence="1 2">Sr39</strain>
    </source>
</reference>
<sequence length="297" mass="31675">MNKRPDFQAELTVDEFRVVQEAVPDLMLPVSLGVGTLEESGPDVDIRRSAALEALAGRQLLRSMPGGAGDPHPLLLLALGLPSMAVHAMWVQSWTPTESSQTLVSISDQLMSAVTVTVARATDSPQTFAHECVDGRVTISLGSLALLVDHLDGLLAETPLEPVGVRTVTVLIGLVESRTLIAAIRAGDHLVVEQLAAQFGAADAVPVLRSLAATMESGLRLRVFRKPGTPLYSAEWFQGTTGEWVSMRVLANSPGEVTAQTLIDAGQVQVSRRHRSALLADILSVVTTLALEGERVR</sequence>
<name>A0A4R9AD04_9MICO</name>
<dbReference type="OrthoDB" id="5014277at2"/>
<organism evidence="1 2">
    <name type="scientific">Cryobacterium suzukii</name>
    <dbReference type="NCBI Taxonomy" id="1259198"/>
    <lineage>
        <taxon>Bacteria</taxon>
        <taxon>Bacillati</taxon>
        <taxon>Actinomycetota</taxon>
        <taxon>Actinomycetes</taxon>
        <taxon>Micrococcales</taxon>
        <taxon>Microbacteriaceae</taxon>
        <taxon>Cryobacterium</taxon>
    </lineage>
</organism>
<accession>A0A4R9AD04</accession>
<dbReference type="AlphaFoldDB" id="A0A4R9AD04"/>